<dbReference type="PANTHER" id="PTHR34473:SF2">
    <property type="entry name" value="UPF0699 TRANSMEMBRANE PROTEIN YDBT"/>
    <property type="match status" value="1"/>
</dbReference>
<dbReference type="RefSeq" id="WP_196825370.1">
    <property type="nucleotide sequence ID" value="NZ_CP046980.1"/>
</dbReference>
<feature type="domain" description="YdbS-like PH" evidence="2">
    <location>
        <begin position="368"/>
        <end position="421"/>
    </location>
</feature>
<organism evidence="3 4">
    <name type="scientific">Corynebacterium aquatimens</name>
    <dbReference type="NCBI Taxonomy" id="1190508"/>
    <lineage>
        <taxon>Bacteria</taxon>
        <taxon>Bacillati</taxon>
        <taxon>Actinomycetota</taxon>
        <taxon>Actinomycetes</taxon>
        <taxon>Mycobacteriales</taxon>
        <taxon>Corynebacteriaceae</taxon>
        <taxon>Corynebacterium</taxon>
    </lineage>
</organism>
<dbReference type="InterPro" id="IPR005182">
    <property type="entry name" value="YdbS-like_PH"/>
</dbReference>
<dbReference type="PANTHER" id="PTHR34473">
    <property type="entry name" value="UPF0699 TRANSMEMBRANE PROTEIN YDBS"/>
    <property type="match status" value="1"/>
</dbReference>
<keyword evidence="1" id="KW-1133">Transmembrane helix</keyword>
<sequence>MSKHAYRRVHRLTPLLRVWAVIIALATVVLFNFATYIADAVGDQRITRADVCSYAAIGVGALLIVFAVSQVWWSQMGFRVGPEEVILRQGVISTKLRSARYDRIQAVDVVEPLAARICGLAAVRVEAAGGANSAIEIGFLKRADVEDVREELLRRIAVTTGDMGLSNDHHHYVVPPIPIARSLIGAFLRLTTLFTLVWSFVPALTSVTFAVIMPILIGFIPQIWRQIDQSWRYQAFLIDDVVHLSYGLANRRKQSVPLDRIHAVGLSQPIFWRIFGWWTVSVNIAGYGRESSKVSGTSRLLPVGSYQQALELLSAIGPFTVEELHRTASPDFWQFRSPRRAALPSPIDAGRQAVSLLPTPSGTVALTRHGRFSRKLEFIETSHIQELTYRRGPIQKALKLAHVRFNLVPGPVKMKARDLDDCDAWALVDKLRARQTPDANPS</sequence>
<feature type="transmembrane region" description="Helical" evidence="1">
    <location>
        <begin position="54"/>
        <end position="73"/>
    </location>
</feature>
<keyword evidence="1" id="KW-0812">Transmembrane</keyword>
<feature type="transmembrane region" description="Helical" evidence="1">
    <location>
        <begin position="207"/>
        <end position="224"/>
    </location>
</feature>
<dbReference type="InterPro" id="IPR014529">
    <property type="entry name" value="UCP026631"/>
</dbReference>
<name>A0A931GUS9_9CORY</name>
<dbReference type="Proteomes" id="UP000658613">
    <property type="component" value="Unassembled WGS sequence"/>
</dbReference>
<evidence type="ECO:0000313" key="3">
    <source>
        <dbReference type="EMBL" id="MBG6123090.1"/>
    </source>
</evidence>
<feature type="transmembrane region" description="Helical" evidence="1">
    <location>
        <begin position="12"/>
        <end position="34"/>
    </location>
</feature>
<dbReference type="PIRSF" id="PIRSF026631">
    <property type="entry name" value="UCP026631"/>
    <property type="match status" value="1"/>
</dbReference>
<protein>
    <submittedName>
        <fullName evidence="3">Membrane protein</fullName>
    </submittedName>
</protein>
<dbReference type="EMBL" id="JADOUE010000001">
    <property type="protein sequence ID" value="MBG6123090.1"/>
    <property type="molecule type" value="Genomic_DNA"/>
</dbReference>
<evidence type="ECO:0000313" key="4">
    <source>
        <dbReference type="Proteomes" id="UP000658613"/>
    </source>
</evidence>
<gene>
    <name evidence="3" type="ORF">IW254_002059</name>
</gene>
<keyword evidence="1" id="KW-0472">Membrane</keyword>
<proteinExistence type="predicted"/>
<comment type="caution">
    <text evidence="3">The sequence shown here is derived from an EMBL/GenBank/DDBJ whole genome shotgun (WGS) entry which is preliminary data.</text>
</comment>
<accession>A0A931GUS9</accession>
<feature type="domain" description="YdbS-like PH" evidence="2">
    <location>
        <begin position="239"/>
        <end position="292"/>
    </location>
</feature>
<keyword evidence="4" id="KW-1185">Reference proteome</keyword>
<reference evidence="3" key="1">
    <citation type="submission" date="2020-11" db="EMBL/GenBank/DDBJ databases">
        <title>Sequencing the genomes of 1000 actinobacteria strains.</title>
        <authorList>
            <person name="Klenk H.-P."/>
        </authorList>
    </citation>
    <scope>NUCLEOTIDE SEQUENCE</scope>
    <source>
        <strain evidence="3">DSM 45632</strain>
    </source>
</reference>
<dbReference type="AlphaFoldDB" id="A0A931GUS9"/>
<dbReference type="Pfam" id="PF03703">
    <property type="entry name" value="bPH_2"/>
    <property type="match status" value="3"/>
</dbReference>
<evidence type="ECO:0000259" key="2">
    <source>
        <dbReference type="Pfam" id="PF03703"/>
    </source>
</evidence>
<evidence type="ECO:0000256" key="1">
    <source>
        <dbReference type="SAM" id="Phobius"/>
    </source>
</evidence>
<feature type="domain" description="YdbS-like PH" evidence="2">
    <location>
        <begin position="73"/>
        <end position="151"/>
    </location>
</feature>